<feature type="domain" description="Bacterial Ig" evidence="6">
    <location>
        <begin position="703"/>
        <end position="783"/>
    </location>
</feature>
<dbReference type="InterPro" id="IPR054544">
    <property type="entry name" value="Pest_crys_Cry1Aa_dom-IV"/>
</dbReference>
<dbReference type="InterPro" id="IPR046746">
    <property type="entry name" value="Big_15"/>
</dbReference>
<organism evidence="7 8">
    <name type="scientific">Brochothrix thermosphacta</name>
    <name type="common">Microbacterium thermosphactum</name>
    <dbReference type="NCBI Taxonomy" id="2756"/>
    <lineage>
        <taxon>Bacteria</taxon>
        <taxon>Bacillati</taxon>
        <taxon>Bacillota</taxon>
        <taxon>Bacilli</taxon>
        <taxon>Bacillales</taxon>
        <taxon>Listeriaceae</taxon>
        <taxon>Brochothrix</taxon>
    </lineage>
</organism>
<feature type="signal peptide" evidence="3">
    <location>
        <begin position="1"/>
        <end position="40"/>
    </location>
</feature>
<proteinExistence type="predicted"/>
<evidence type="ECO:0000256" key="1">
    <source>
        <dbReference type="SAM" id="Coils"/>
    </source>
</evidence>
<evidence type="ECO:0000256" key="2">
    <source>
        <dbReference type="SAM" id="MobiDB-lite"/>
    </source>
</evidence>
<evidence type="ECO:0008006" key="9">
    <source>
        <dbReference type="Google" id="ProtNLM"/>
    </source>
</evidence>
<sequence>MKKQTNTQMKKVALMRKVLMTTVAVSVIGSSMGSTLNVFAAQNQVKNAVETVNKKKEARAATTGQNDSQLLQNTAFNLNATENGVTNWTIGMVENKKYFLSKLEREQPDGTTGFYRFVPVGNDALKNWIFLKKININGQNALQMWSRAGAITSAVTGQMSQDVATIPGRTYVGTTNAAKDAISNKTRNANAIITLSDGDSNYSSGWVTVGDGANKTFTQEFVAKTNKAVFTFGHYSSAGDKTQHTAMNFTKTNFAEKYHTQWSLVDNLFTDLTHTTIKPTVTTADIAAAKAEVDKMATSVDKTAMLKLLKTADEQANIEKPTVNPVNNTQTELKGKARPNAKVSVETRAKLEYTETADANGDYKVTIPKQPAGSKVAVKQTVGDRTSEIAEVIVSDAIPYAQPTVNPVSSTDTHVTGKATDAINATVEIMIGSDKYTGTVDASGNFNVDIHTARPKDTEMTLTLKGANEKTSAPLTVKVGQSALEKARDAVDALFTDGTQTAIKDSTNQTAIDEAQKLVDKLPAGSDKTELQEEIKNAQDLLDKRNAEEQAKAARESVDNLFSDATHEQLAHGITQADIDAAKAKVEALPNGSDKTELLEEVQKAQALFDKIPGVGTLTPKDFHLGDKYVSGTYTGAVTKLSLKVNGTVYPNGTLNNDGTFSFYTVGKITKLTDDVKVIGYDKKGNIVSEEKVNVKDATILPGTITPATFKLGTDKNITGSYTGDVSKVDVTVDGVKYNGGEVKNGQFTFYAVDKIKQADAVVIVTAYNKNGEKLDQKTVKVEDERPTVGTVSPADFKLGTDKFITGAYTGAVSKIKVTVNGTDYQGGTVTNGQINFYAFDKIKNAGDIVEITAYDNKGKQLDKKTIKVTTDAPIASDVTATDYTLATDKNITGTYKGDVATFEVTVNGTNYRGGTKNPTSGTYSFYAYDKIKAKTDVVTVKALDKNGNTLKQTTLVIK</sequence>
<dbReference type="InterPro" id="IPR041498">
    <property type="entry name" value="Big_6"/>
</dbReference>
<evidence type="ECO:0000313" key="7">
    <source>
        <dbReference type="EMBL" id="SPP28234.1"/>
    </source>
</evidence>
<dbReference type="RefSeq" id="WP_120487688.1">
    <property type="nucleotide sequence ID" value="NZ_CBCPKC010000001.1"/>
</dbReference>
<feature type="domain" description="Bacterial Ig" evidence="6">
    <location>
        <begin position="790"/>
        <end position="870"/>
    </location>
</feature>
<feature type="coiled-coil region" evidence="1">
    <location>
        <begin position="528"/>
        <end position="564"/>
    </location>
</feature>
<dbReference type="Pfam" id="PF18449">
    <property type="entry name" value="Endotoxin_C2"/>
    <property type="match status" value="3"/>
</dbReference>
<evidence type="ECO:0000259" key="6">
    <source>
        <dbReference type="Pfam" id="PF20622"/>
    </source>
</evidence>
<evidence type="ECO:0000256" key="3">
    <source>
        <dbReference type="SAM" id="SignalP"/>
    </source>
</evidence>
<feature type="domain" description="Bacterial Ig" evidence="6">
    <location>
        <begin position="616"/>
        <end position="696"/>
    </location>
</feature>
<evidence type="ECO:0000259" key="4">
    <source>
        <dbReference type="Pfam" id="PF17936"/>
    </source>
</evidence>
<dbReference type="Gene3D" id="2.60.40.10">
    <property type="entry name" value="Immunoglobulins"/>
    <property type="match status" value="2"/>
</dbReference>
<feature type="chain" id="PRO_5016153085" description="Bacterial Ig domain-containing protein" evidence="3">
    <location>
        <begin position="41"/>
        <end position="959"/>
    </location>
</feature>
<dbReference type="EMBL" id="OUNC01000012">
    <property type="protein sequence ID" value="SPP28234.1"/>
    <property type="molecule type" value="Genomic_DNA"/>
</dbReference>
<feature type="domain" description="Pesticidal crystal protein Cry1Aa" evidence="5">
    <location>
        <begin position="483"/>
        <end position="543"/>
    </location>
</feature>
<feature type="domain" description="Pesticidal crystal protein Cry1Aa" evidence="5">
    <location>
        <begin position="550"/>
        <end position="610"/>
    </location>
</feature>
<feature type="domain" description="Bacterial Ig" evidence="4">
    <location>
        <begin position="402"/>
        <end position="479"/>
    </location>
</feature>
<protein>
    <recommendedName>
        <fullName evidence="9">Bacterial Ig domain-containing protein</fullName>
    </recommendedName>
</protein>
<accession>A0A2X0QI13</accession>
<keyword evidence="3" id="KW-0732">Signal</keyword>
<dbReference type="Pfam" id="PF17936">
    <property type="entry name" value="Big_6"/>
    <property type="match status" value="2"/>
</dbReference>
<dbReference type="InterPro" id="IPR013783">
    <property type="entry name" value="Ig-like_fold"/>
</dbReference>
<evidence type="ECO:0000313" key="8">
    <source>
        <dbReference type="Proteomes" id="UP000270190"/>
    </source>
</evidence>
<dbReference type="Proteomes" id="UP000270190">
    <property type="component" value="Unassembled WGS sequence"/>
</dbReference>
<feature type="domain" description="Bacterial Ig" evidence="6">
    <location>
        <begin position="878"/>
        <end position="958"/>
    </location>
</feature>
<feature type="domain" description="Bacterial Ig" evidence="4">
    <location>
        <begin position="319"/>
        <end position="394"/>
    </location>
</feature>
<keyword evidence="1" id="KW-0175">Coiled coil</keyword>
<dbReference type="Pfam" id="PF20622">
    <property type="entry name" value="Big_15"/>
    <property type="match status" value="4"/>
</dbReference>
<dbReference type="AlphaFoldDB" id="A0A2X0QI13"/>
<feature type="region of interest" description="Disordered" evidence="2">
    <location>
        <begin position="322"/>
        <end position="341"/>
    </location>
</feature>
<name>A0A2X0QI13_BROTH</name>
<reference evidence="8" key="1">
    <citation type="submission" date="2018-04" db="EMBL/GenBank/DDBJ databases">
        <authorList>
            <person name="Illikoud N."/>
        </authorList>
    </citation>
    <scope>NUCLEOTIDE SEQUENCE [LARGE SCALE GENOMIC DNA]</scope>
</reference>
<gene>
    <name evidence="7" type="ORF">BTBSAS_20104</name>
</gene>
<evidence type="ECO:0000259" key="5">
    <source>
        <dbReference type="Pfam" id="PF18449"/>
    </source>
</evidence>
<feature type="domain" description="Pesticidal crystal protein Cry1Aa" evidence="5">
    <location>
        <begin position="265"/>
        <end position="315"/>
    </location>
</feature>